<dbReference type="EMBL" id="CP104275">
    <property type="protein sequence ID" value="UWX97515.1"/>
    <property type="molecule type" value="Genomic_DNA"/>
</dbReference>
<reference evidence="2" key="1">
    <citation type="submission" date="2022-09" db="EMBL/GenBank/DDBJ databases">
        <title>Novel species in genus Arthrobacter.</title>
        <authorList>
            <person name="Liu Y."/>
        </authorList>
    </citation>
    <scope>NUCLEOTIDE SEQUENCE</scope>
    <source>
        <strain evidence="2">Zg-Y815</strain>
    </source>
</reference>
<name>A0ABY5YV42_9MICC</name>
<sequence length="441" mass="46745">MNTNYRSPNRRQFLRGALAAAVTAGSVGAVAGCGSSAAGSGSAPVTVWDPFQGADGANMRGIISDVSARTGLDIKPTTLSWGPPYYTKLAMSSASQQPPDAAIMHISRMPGYAPGGLLEPWDKGLLAEVGITEADFAPAVWDSCHHDGELYSLPLDTHPFITFFNQDLADKAGVLAPDGTMPISSAEQLHEVGSKLAEVTGGYGISFGYLMDTAQAWRLFWGLYRQTGGDYRLEPGESAALDEDRAAEVIGAVASWMDGKCLTESMDYESGLAAYNGGRVGMILSGVWEVAGLQASVPRTGGMPMPTMFGTPAVYADSHSYVLPQQRSMTDERRRAVYEFVGSVIRDGGPQWGTAGHIPAYLPAQQTAEYSALRPQSDYAAAGEHVVFDPAVWFAGAGTDFQNQMSQALSNAFRGQTKPMDAVGGMLTAMDRFLAAPNPTA</sequence>
<organism evidence="2 3">
    <name type="scientific">Arthrobacter zhaoxinii</name>
    <dbReference type="NCBI Taxonomy" id="2964616"/>
    <lineage>
        <taxon>Bacteria</taxon>
        <taxon>Bacillati</taxon>
        <taxon>Actinomycetota</taxon>
        <taxon>Actinomycetes</taxon>
        <taxon>Micrococcales</taxon>
        <taxon>Micrococcaceae</taxon>
        <taxon>Arthrobacter</taxon>
    </lineage>
</organism>
<dbReference type="RefSeq" id="WP_260652714.1">
    <property type="nucleotide sequence ID" value="NZ_CP104275.1"/>
</dbReference>
<accession>A0ABY5YV42</accession>
<protein>
    <submittedName>
        <fullName evidence="2">Extracellular solute-binding protein</fullName>
    </submittedName>
</protein>
<dbReference type="Proteomes" id="UP001059859">
    <property type="component" value="Chromosome"/>
</dbReference>
<proteinExistence type="predicted"/>
<keyword evidence="1" id="KW-0732">Signal</keyword>
<gene>
    <name evidence="2" type="ORF">N2K95_02140</name>
</gene>
<evidence type="ECO:0000313" key="3">
    <source>
        <dbReference type="Proteomes" id="UP001059859"/>
    </source>
</evidence>
<dbReference type="Gene3D" id="3.40.190.10">
    <property type="entry name" value="Periplasmic binding protein-like II"/>
    <property type="match status" value="1"/>
</dbReference>
<dbReference type="SUPFAM" id="SSF53850">
    <property type="entry name" value="Periplasmic binding protein-like II"/>
    <property type="match status" value="1"/>
</dbReference>
<feature type="chain" id="PRO_5045622263" evidence="1">
    <location>
        <begin position="32"/>
        <end position="441"/>
    </location>
</feature>
<dbReference type="InterPro" id="IPR006059">
    <property type="entry name" value="SBP"/>
</dbReference>
<keyword evidence="3" id="KW-1185">Reference proteome</keyword>
<dbReference type="InterPro" id="IPR006311">
    <property type="entry name" value="TAT_signal"/>
</dbReference>
<dbReference type="PROSITE" id="PS51257">
    <property type="entry name" value="PROKAR_LIPOPROTEIN"/>
    <property type="match status" value="1"/>
</dbReference>
<feature type="signal peptide" evidence="1">
    <location>
        <begin position="1"/>
        <end position="31"/>
    </location>
</feature>
<dbReference type="PANTHER" id="PTHR43649:SF14">
    <property type="entry name" value="BLR3389 PROTEIN"/>
    <property type="match status" value="1"/>
</dbReference>
<dbReference type="InterPro" id="IPR050490">
    <property type="entry name" value="Bact_solute-bd_prot1"/>
</dbReference>
<evidence type="ECO:0000256" key="1">
    <source>
        <dbReference type="SAM" id="SignalP"/>
    </source>
</evidence>
<evidence type="ECO:0000313" key="2">
    <source>
        <dbReference type="EMBL" id="UWX97515.1"/>
    </source>
</evidence>
<dbReference type="PANTHER" id="PTHR43649">
    <property type="entry name" value="ARABINOSE-BINDING PROTEIN-RELATED"/>
    <property type="match status" value="1"/>
</dbReference>
<dbReference type="Pfam" id="PF01547">
    <property type="entry name" value="SBP_bac_1"/>
    <property type="match status" value="1"/>
</dbReference>
<dbReference type="PROSITE" id="PS51318">
    <property type="entry name" value="TAT"/>
    <property type="match status" value="1"/>
</dbReference>